<protein>
    <submittedName>
        <fullName evidence="1">Uncharacterized protein</fullName>
    </submittedName>
</protein>
<comment type="caution">
    <text evidence="1">The sequence shown here is derived from an EMBL/GenBank/DDBJ whole genome shotgun (WGS) entry which is preliminary data.</text>
</comment>
<evidence type="ECO:0000313" key="2">
    <source>
        <dbReference type="Proteomes" id="UP001596138"/>
    </source>
</evidence>
<sequence>MEPALSAVRDLLTAAARAGHTVLPVDVVLRSCTESDVDRALADGDALEVEWRGAPALALIDLAESEEMLADGLAGLAADNRLAVVVGQLAVGRAQALATALGGVPAVALDDAHRLGIDDVLAAVEDLPEEAVLALSLDPALPLAAVPGAVALDLASSGVCPVLKATAPPARTALARARTDIAAGHWFGTSPDDRSIVEVRVSGPDEALVRVGQLVGTSIPRAFGLPASEVAVLLAPGSLDAAAVAAALEGTGAVVPLTGPLDRGWDAAVLVLGPPGPAFTRALVYAGLVAGEKHVSVVHGGDPATFTAAISASPDRPRRTRLAALLAG</sequence>
<evidence type="ECO:0000313" key="1">
    <source>
        <dbReference type="EMBL" id="MFC6238537.1"/>
    </source>
</evidence>
<reference evidence="2" key="1">
    <citation type="journal article" date="2019" name="Int. J. Syst. Evol. Microbiol.">
        <title>The Global Catalogue of Microorganisms (GCM) 10K type strain sequencing project: providing services to taxonomists for standard genome sequencing and annotation.</title>
        <authorList>
            <consortium name="The Broad Institute Genomics Platform"/>
            <consortium name="The Broad Institute Genome Sequencing Center for Infectious Disease"/>
            <person name="Wu L."/>
            <person name="Ma J."/>
        </authorList>
    </citation>
    <scope>NUCLEOTIDE SEQUENCE [LARGE SCALE GENOMIC DNA]</scope>
    <source>
        <strain evidence="2">CGMCC 4.7317</strain>
    </source>
</reference>
<dbReference type="Proteomes" id="UP001596138">
    <property type="component" value="Unassembled WGS sequence"/>
</dbReference>
<proteinExistence type="predicted"/>
<organism evidence="1 2">
    <name type="scientific">Longivirga aurantiaca</name>
    <dbReference type="NCBI Taxonomy" id="1837743"/>
    <lineage>
        <taxon>Bacteria</taxon>
        <taxon>Bacillati</taxon>
        <taxon>Actinomycetota</taxon>
        <taxon>Actinomycetes</taxon>
        <taxon>Sporichthyales</taxon>
        <taxon>Sporichthyaceae</taxon>
        <taxon>Longivirga</taxon>
    </lineage>
</organism>
<accession>A0ABW1T3V3</accession>
<dbReference type="EMBL" id="JBHSTI010000008">
    <property type="protein sequence ID" value="MFC6238537.1"/>
    <property type="molecule type" value="Genomic_DNA"/>
</dbReference>
<name>A0ABW1T3V3_9ACTN</name>
<keyword evidence="2" id="KW-1185">Reference proteome</keyword>
<dbReference type="RefSeq" id="WP_386766835.1">
    <property type="nucleotide sequence ID" value="NZ_JBHSTI010000008.1"/>
</dbReference>
<gene>
    <name evidence="1" type="ORF">ACFQGU_11660</name>
</gene>